<dbReference type="PANTHER" id="PTHR13538:SF4">
    <property type="entry name" value="N-ALPHA-ACETYLTRANSFERASE 80"/>
    <property type="match status" value="1"/>
</dbReference>
<gene>
    <name evidence="2" type="primary">LOC100182190</name>
</gene>
<dbReference type="RefSeq" id="XP_002127479.1">
    <property type="nucleotide sequence ID" value="XM_002127443.5"/>
</dbReference>
<dbReference type="Pfam" id="PF00583">
    <property type="entry name" value="Acetyltransf_1"/>
    <property type="match status" value="1"/>
</dbReference>
<dbReference type="OrthoDB" id="329272at2759"/>
<dbReference type="GeneTree" id="ENSGT00390000000980"/>
<reference evidence="2" key="3">
    <citation type="submission" date="2025-08" db="UniProtKB">
        <authorList>
            <consortium name="Ensembl"/>
        </authorList>
    </citation>
    <scope>IDENTIFICATION</scope>
</reference>
<reference evidence="2" key="2">
    <citation type="journal article" date="2008" name="Genome Biol.">
        <title>Improved genome assembly and evidence-based global gene model set for the chordate Ciona intestinalis: new insight into intron and operon populations.</title>
        <authorList>
            <person name="Satou Y."/>
            <person name="Mineta K."/>
            <person name="Ogasawara M."/>
            <person name="Sasakura Y."/>
            <person name="Shoguchi E."/>
            <person name="Ueno K."/>
            <person name="Yamada L."/>
            <person name="Matsumoto J."/>
            <person name="Wasserscheid J."/>
            <person name="Dewar K."/>
            <person name="Wiley G.B."/>
            <person name="Macmil S.L."/>
            <person name="Roe B.A."/>
            <person name="Zeller R.W."/>
            <person name="Hastings K.E."/>
            <person name="Lemaire P."/>
            <person name="Lindquist E."/>
            <person name="Endo T."/>
            <person name="Hotta K."/>
            <person name="Inaba K."/>
        </authorList>
    </citation>
    <scope>NUCLEOTIDE SEQUENCE [LARGE SCALE GENOMIC DNA]</scope>
    <source>
        <strain evidence="2">wild type</strain>
    </source>
</reference>
<accession>H2XWS2</accession>
<dbReference type="HOGENOM" id="CLU_077855_1_0_1"/>
<reference evidence="3" key="1">
    <citation type="journal article" date="2002" name="Science">
        <title>The draft genome of Ciona intestinalis: insights into chordate and vertebrate origins.</title>
        <authorList>
            <person name="Dehal P."/>
            <person name="Satou Y."/>
            <person name="Campbell R.K."/>
            <person name="Chapman J."/>
            <person name="Degnan B."/>
            <person name="De Tomaso A."/>
            <person name="Davidson B."/>
            <person name="Di Gregorio A."/>
            <person name="Gelpke M."/>
            <person name="Goodstein D.M."/>
            <person name="Harafuji N."/>
            <person name="Hastings K.E."/>
            <person name="Ho I."/>
            <person name="Hotta K."/>
            <person name="Huang W."/>
            <person name="Kawashima T."/>
            <person name="Lemaire P."/>
            <person name="Martinez D."/>
            <person name="Meinertzhagen I.A."/>
            <person name="Necula S."/>
            <person name="Nonaka M."/>
            <person name="Putnam N."/>
            <person name="Rash S."/>
            <person name="Saiga H."/>
            <person name="Satake M."/>
            <person name="Terry A."/>
            <person name="Yamada L."/>
            <person name="Wang H.G."/>
            <person name="Awazu S."/>
            <person name="Azumi K."/>
            <person name="Boore J."/>
            <person name="Branno M."/>
            <person name="Chin-Bow S."/>
            <person name="DeSantis R."/>
            <person name="Doyle S."/>
            <person name="Francino P."/>
            <person name="Keys D.N."/>
            <person name="Haga S."/>
            <person name="Hayashi H."/>
            <person name="Hino K."/>
            <person name="Imai K.S."/>
            <person name="Inaba K."/>
            <person name="Kano S."/>
            <person name="Kobayashi K."/>
            <person name="Kobayashi M."/>
            <person name="Lee B.I."/>
            <person name="Makabe K.W."/>
            <person name="Manohar C."/>
            <person name="Matassi G."/>
            <person name="Medina M."/>
            <person name="Mochizuki Y."/>
            <person name="Mount S."/>
            <person name="Morishita T."/>
            <person name="Miura S."/>
            <person name="Nakayama A."/>
            <person name="Nishizaka S."/>
            <person name="Nomoto H."/>
            <person name="Ohta F."/>
            <person name="Oishi K."/>
            <person name="Rigoutsos I."/>
            <person name="Sano M."/>
            <person name="Sasaki A."/>
            <person name="Sasakura Y."/>
            <person name="Shoguchi E."/>
            <person name="Shin-i T."/>
            <person name="Spagnuolo A."/>
            <person name="Stainier D."/>
            <person name="Suzuki M.M."/>
            <person name="Tassy O."/>
            <person name="Takatori N."/>
            <person name="Tokuoka M."/>
            <person name="Yagi K."/>
            <person name="Yoshizaki F."/>
            <person name="Wada S."/>
            <person name="Zhang C."/>
            <person name="Hyatt P.D."/>
            <person name="Larimer F."/>
            <person name="Detter C."/>
            <person name="Doggett N."/>
            <person name="Glavina T."/>
            <person name="Hawkins T."/>
            <person name="Richardson P."/>
            <person name="Lucas S."/>
            <person name="Kohara Y."/>
            <person name="Levine M."/>
            <person name="Satoh N."/>
            <person name="Rokhsar D.S."/>
        </authorList>
    </citation>
    <scope>NUCLEOTIDE SEQUENCE [LARGE SCALE GENOMIC DNA]</scope>
</reference>
<name>H2XWS2_CIOIN</name>
<dbReference type="InParanoid" id="H2XWS2"/>
<dbReference type="STRING" id="7719.ENSCINP00000034106"/>
<dbReference type="Gene3D" id="3.40.630.30">
    <property type="match status" value="1"/>
</dbReference>
<dbReference type="PROSITE" id="PS51186">
    <property type="entry name" value="GNAT"/>
    <property type="match status" value="1"/>
</dbReference>
<dbReference type="GO" id="GO:0008064">
    <property type="term" value="P:regulation of actin polymerization or depolymerization"/>
    <property type="evidence" value="ECO:0000318"/>
    <property type="project" value="GO_Central"/>
</dbReference>
<protein>
    <submittedName>
        <fullName evidence="2">N-acetyltransferase 6</fullName>
    </submittedName>
</protein>
<keyword evidence="3" id="KW-1185">Reference proteome</keyword>
<dbReference type="InterPro" id="IPR039840">
    <property type="entry name" value="NAA80"/>
</dbReference>
<dbReference type="GO" id="GO:1905502">
    <property type="term" value="F:acetyl-CoA binding"/>
    <property type="evidence" value="ECO:0000318"/>
    <property type="project" value="GO_Central"/>
</dbReference>
<dbReference type="CDD" id="cd04301">
    <property type="entry name" value="NAT_SF"/>
    <property type="match status" value="1"/>
</dbReference>
<dbReference type="PANTHER" id="PTHR13538">
    <property type="entry name" value="N-ACETYLTRANSFERASE 6"/>
    <property type="match status" value="1"/>
</dbReference>
<feature type="domain" description="N-acetyltransferase" evidence="1">
    <location>
        <begin position="5"/>
        <end position="154"/>
    </location>
</feature>
<sequence>MSLKYKLIPLHERFEILNECCELLNTEWKKSYGIRSRSLNQSCDSLPCNLLMIHEEQGNTFLIGHSRLTEVIGEPTSIFLTSVIIQPSKRGQGLGKLLMSFTEQYALNMGYTTVCLSTENKLEFYIKCGYVESGPVEQCVGKQLQNKILQLKNGTRHSIQSNAHNSTNQLMEHNSINRTMEHNNSTVEPMEHTSNVSHNIPPPPKLKMLQIKTNENMKKFWMRKVLT</sequence>
<reference evidence="2" key="4">
    <citation type="submission" date="2025-09" db="UniProtKB">
        <authorList>
            <consortium name="Ensembl"/>
        </authorList>
    </citation>
    <scope>IDENTIFICATION</scope>
</reference>
<dbReference type="Proteomes" id="UP000008144">
    <property type="component" value="Chromosome 11"/>
</dbReference>
<proteinExistence type="predicted"/>
<dbReference type="InterPro" id="IPR016181">
    <property type="entry name" value="Acyl_CoA_acyltransferase"/>
</dbReference>
<dbReference type="AlphaFoldDB" id="H2XWS2"/>
<dbReference type="Ensembl" id="ENSCINT00000033327.1">
    <property type="protein sequence ID" value="ENSCINP00000034106.1"/>
    <property type="gene ID" value="ENSCING00000021543.1"/>
</dbReference>
<dbReference type="EMBL" id="EAAA01000761">
    <property type="status" value="NOT_ANNOTATED_CDS"/>
    <property type="molecule type" value="Genomic_DNA"/>
</dbReference>
<dbReference type="KEGG" id="cin:100182190"/>
<dbReference type="GO" id="GO:0004596">
    <property type="term" value="F:protein-N-terminal amino-acid acetyltransferase activity"/>
    <property type="evidence" value="ECO:0000318"/>
    <property type="project" value="GO_Central"/>
</dbReference>
<dbReference type="InterPro" id="IPR000182">
    <property type="entry name" value="GNAT_dom"/>
</dbReference>
<dbReference type="GeneID" id="100182190"/>
<evidence type="ECO:0000259" key="1">
    <source>
        <dbReference type="PROSITE" id="PS51186"/>
    </source>
</evidence>
<accession>A0A1W2W9T3</accession>
<dbReference type="OMA" id="QCIALIN"/>
<dbReference type="GO" id="GO:0005737">
    <property type="term" value="C:cytoplasm"/>
    <property type="evidence" value="ECO:0000318"/>
    <property type="project" value="GO_Central"/>
</dbReference>
<evidence type="ECO:0000313" key="2">
    <source>
        <dbReference type="Ensembl" id="ENSCINP00000034106.1"/>
    </source>
</evidence>
<organism evidence="2 3">
    <name type="scientific">Ciona intestinalis</name>
    <name type="common">Transparent sea squirt</name>
    <name type="synonym">Ascidia intestinalis</name>
    <dbReference type="NCBI Taxonomy" id="7719"/>
    <lineage>
        <taxon>Eukaryota</taxon>
        <taxon>Metazoa</taxon>
        <taxon>Chordata</taxon>
        <taxon>Tunicata</taxon>
        <taxon>Ascidiacea</taxon>
        <taxon>Phlebobranchia</taxon>
        <taxon>Cionidae</taxon>
        <taxon>Ciona</taxon>
    </lineage>
</organism>
<dbReference type="SUPFAM" id="SSF55729">
    <property type="entry name" value="Acyl-CoA N-acyltransferases (Nat)"/>
    <property type="match status" value="1"/>
</dbReference>
<dbReference type="EMBL" id="EAAA01000760">
    <property type="status" value="NOT_ANNOTATED_CDS"/>
    <property type="molecule type" value="Genomic_DNA"/>
</dbReference>
<evidence type="ECO:0000313" key="3">
    <source>
        <dbReference type="Proteomes" id="UP000008144"/>
    </source>
</evidence>